<accession>A0A6A4RT86</accession>
<dbReference type="EMBL" id="VEVO01000020">
    <property type="protein sequence ID" value="KAF0025886.1"/>
    <property type="molecule type" value="Genomic_DNA"/>
</dbReference>
<organism evidence="1 2">
    <name type="scientific">Scophthalmus maximus</name>
    <name type="common">Turbot</name>
    <name type="synonym">Psetta maxima</name>
    <dbReference type="NCBI Taxonomy" id="52904"/>
    <lineage>
        <taxon>Eukaryota</taxon>
        <taxon>Metazoa</taxon>
        <taxon>Chordata</taxon>
        <taxon>Craniata</taxon>
        <taxon>Vertebrata</taxon>
        <taxon>Euteleostomi</taxon>
        <taxon>Actinopterygii</taxon>
        <taxon>Neopterygii</taxon>
        <taxon>Teleostei</taxon>
        <taxon>Neoteleostei</taxon>
        <taxon>Acanthomorphata</taxon>
        <taxon>Carangaria</taxon>
        <taxon>Pleuronectiformes</taxon>
        <taxon>Pleuronectoidei</taxon>
        <taxon>Scophthalmidae</taxon>
        <taxon>Scophthalmus</taxon>
    </lineage>
</organism>
<protein>
    <submittedName>
        <fullName evidence="1">Uncharacterized protein</fullName>
    </submittedName>
</protein>
<evidence type="ECO:0000313" key="1">
    <source>
        <dbReference type="EMBL" id="KAF0025886.1"/>
    </source>
</evidence>
<comment type="caution">
    <text evidence="1">The sequence shown here is derived from an EMBL/GenBank/DDBJ whole genome shotgun (WGS) entry which is preliminary data.</text>
</comment>
<dbReference type="AlphaFoldDB" id="A0A6A4RT86"/>
<dbReference type="Proteomes" id="UP000438429">
    <property type="component" value="Unassembled WGS sequence"/>
</dbReference>
<reference evidence="1 2" key="1">
    <citation type="submission" date="2019-06" db="EMBL/GenBank/DDBJ databases">
        <title>Draft genomes of female and male turbot (Scophthalmus maximus).</title>
        <authorList>
            <person name="Xu H."/>
            <person name="Xu X.-W."/>
            <person name="Shao C."/>
            <person name="Chen S."/>
        </authorList>
    </citation>
    <scope>NUCLEOTIDE SEQUENCE [LARGE SCALE GENOMIC DNA]</scope>
    <source>
        <strain evidence="1">Ysfricsl-2016a</strain>
        <tissue evidence="1">Blood</tissue>
    </source>
</reference>
<sequence length="94" mass="10442">MNGRGPASVPACKQLPHCRHADSRSSWFRLLFPGCRIQRQRPRSDTSQGFQGSVFRAAAAATRHSRQRASENKVFILSSNGGVLHVEDFESFPS</sequence>
<proteinExistence type="predicted"/>
<evidence type="ECO:0000313" key="2">
    <source>
        <dbReference type="Proteomes" id="UP000438429"/>
    </source>
</evidence>
<gene>
    <name evidence="1" type="ORF">F2P81_022767</name>
</gene>
<name>A0A6A4RT86_SCOMX</name>